<accession>A0A8S5LUS9</accession>
<name>A0A8S5LUS9_9CAUD</name>
<protein>
    <submittedName>
        <fullName evidence="1">Uncharacterized protein</fullName>
    </submittedName>
</protein>
<evidence type="ECO:0000313" key="1">
    <source>
        <dbReference type="EMBL" id="DAD73805.1"/>
    </source>
</evidence>
<organism evidence="1">
    <name type="scientific">Siphoviridae sp. ctMsr1</name>
    <dbReference type="NCBI Taxonomy" id="2826264"/>
    <lineage>
        <taxon>Viruses</taxon>
        <taxon>Duplodnaviria</taxon>
        <taxon>Heunggongvirae</taxon>
        <taxon>Uroviricota</taxon>
        <taxon>Caudoviricetes</taxon>
    </lineage>
</organism>
<reference evidence="1" key="1">
    <citation type="journal article" date="2021" name="Proc. Natl. Acad. Sci. U.S.A.">
        <title>A Catalog of Tens of Thousands of Viruses from Human Metagenomes Reveals Hidden Associations with Chronic Diseases.</title>
        <authorList>
            <person name="Tisza M.J."/>
            <person name="Buck C.B."/>
        </authorList>
    </citation>
    <scope>NUCLEOTIDE SEQUENCE</scope>
    <source>
        <strain evidence="1">CtMsr1</strain>
    </source>
</reference>
<dbReference type="EMBL" id="BK014744">
    <property type="protein sequence ID" value="DAD73805.1"/>
    <property type="molecule type" value="Genomic_DNA"/>
</dbReference>
<sequence length="95" mass="11139">MNQYTTKIWKENPNHVSMIQFEFLNGSSIYYNPDRNEWFGFNKHHEEINLPKVYAIVSRHGLLKEVEAMSLDCTYEASKNTSEESAIHDEKGIDE</sequence>
<proteinExistence type="predicted"/>